<organism evidence="1 2">
    <name type="scientific">Plasmodium ovale curtisi</name>
    <dbReference type="NCBI Taxonomy" id="864141"/>
    <lineage>
        <taxon>Eukaryota</taxon>
        <taxon>Sar</taxon>
        <taxon>Alveolata</taxon>
        <taxon>Apicomplexa</taxon>
        <taxon>Aconoidasida</taxon>
        <taxon>Haemosporida</taxon>
        <taxon>Plasmodiidae</taxon>
        <taxon>Plasmodium</taxon>
        <taxon>Plasmodium (Plasmodium)</taxon>
    </lineage>
</organism>
<dbReference type="Proteomes" id="UP000078546">
    <property type="component" value="Unassembled WGS sequence"/>
</dbReference>
<sequence length="68" mass="7599">MLGIPLPLGVFSGILSSSAEARPKMRARQLGPLDRLFGFSTPKSCYSERRHYPTPHPLLIINSDRYAN</sequence>
<evidence type="ECO:0000313" key="2">
    <source>
        <dbReference type="Proteomes" id="UP000078546"/>
    </source>
</evidence>
<name>A0A1A8X0R6_PLAOA</name>
<accession>A0A1A8X0R6</accession>
<gene>
    <name evidence="1" type="ORF">POVCU1_040690</name>
</gene>
<proteinExistence type="predicted"/>
<dbReference type="AlphaFoldDB" id="A0A1A8X0R6"/>
<feature type="non-terminal residue" evidence="1">
    <location>
        <position position="68"/>
    </location>
</feature>
<evidence type="ECO:0000313" key="1">
    <source>
        <dbReference type="EMBL" id="SBS97754.1"/>
    </source>
</evidence>
<protein>
    <submittedName>
        <fullName evidence="1">Uncharacterized protein</fullName>
    </submittedName>
</protein>
<reference evidence="2" key="1">
    <citation type="submission" date="2016-05" db="EMBL/GenBank/DDBJ databases">
        <authorList>
            <person name="Naeem Raeece"/>
        </authorList>
    </citation>
    <scope>NUCLEOTIDE SEQUENCE [LARGE SCALE GENOMIC DNA]</scope>
</reference>
<dbReference type="EMBL" id="FLQV01000749">
    <property type="protein sequence ID" value="SBS97754.1"/>
    <property type="molecule type" value="Genomic_DNA"/>
</dbReference>